<dbReference type="Proteomes" id="UP001595711">
    <property type="component" value="Unassembled WGS sequence"/>
</dbReference>
<keyword evidence="2" id="KW-0378">Hydrolase</keyword>
<dbReference type="PANTHER" id="PTHR11799:SF12">
    <property type="entry name" value="PARAOXONASE-RELATED"/>
    <property type="match status" value="1"/>
</dbReference>
<keyword evidence="5" id="KW-1133">Transmembrane helix</keyword>
<reference evidence="7" key="1">
    <citation type="journal article" date="2019" name="Int. J. Syst. Evol. Microbiol.">
        <title>The Global Catalogue of Microorganisms (GCM) 10K type strain sequencing project: providing services to taxonomists for standard genome sequencing and annotation.</title>
        <authorList>
            <consortium name="The Broad Institute Genomics Platform"/>
            <consortium name="The Broad Institute Genome Sequencing Center for Infectious Disease"/>
            <person name="Wu L."/>
            <person name="Ma J."/>
        </authorList>
    </citation>
    <scope>NUCLEOTIDE SEQUENCE [LARGE SCALE GENOMIC DNA]</scope>
    <source>
        <strain evidence="7">KCTC 42182</strain>
    </source>
</reference>
<sequence length="371" mass="39581">MLPRRSRGQPAGGRLIRFWWRAFAVAAVVYVGYIVWQGGAWRSAEPFAAGQCMAVDSPPGPADIAMLPDGSGAIISSQDRREPGSRGHLVFYDLTNRPGRFTQLSVPDAMAFHPAGISLYRAEDGRLFLQVINRRSEGNNTVEIFTLDGDRSTGFSLHHRGSVASTLFVHPAGIVAAGPESFYLTNDRGSGPRWMHMVENLLQLSRSTVIYHDGRGARVAAGDISFANGIALSSDGGTLLVGSTLWRMLLVYTRDPGTGTLFRAGSLALPGGVDKIHRDEQGAFWLTVLPNAFATIGHMINPDKQAPSMALRITTTGGGGTAVTEAYGNPGDEISAASSAAQHNNRLLIGAGFGNRIIDCAVDPAKLKPVN</sequence>
<organism evidence="6 7">
    <name type="scientific">Ferrovibrio xuzhouensis</name>
    <dbReference type="NCBI Taxonomy" id="1576914"/>
    <lineage>
        <taxon>Bacteria</taxon>
        <taxon>Pseudomonadati</taxon>
        <taxon>Pseudomonadota</taxon>
        <taxon>Alphaproteobacteria</taxon>
        <taxon>Rhodospirillales</taxon>
        <taxon>Rhodospirillaceae</taxon>
        <taxon>Ferrovibrio</taxon>
    </lineage>
</organism>
<evidence type="ECO:0000256" key="5">
    <source>
        <dbReference type="SAM" id="Phobius"/>
    </source>
</evidence>
<keyword evidence="5" id="KW-0472">Membrane</keyword>
<accession>A0ABV7VI64</accession>
<keyword evidence="4" id="KW-0325">Glycoprotein</keyword>
<dbReference type="InterPro" id="IPR051288">
    <property type="entry name" value="Serum_paraoxonase/arylesterase"/>
</dbReference>
<name>A0ABV7VI64_9PROT</name>
<dbReference type="Pfam" id="PF01731">
    <property type="entry name" value="Arylesterase"/>
    <property type="match status" value="1"/>
</dbReference>
<comment type="caution">
    <text evidence="6">The sequence shown here is derived from an EMBL/GenBank/DDBJ whole genome shotgun (WGS) entry which is preliminary data.</text>
</comment>
<dbReference type="RefSeq" id="WP_379727142.1">
    <property type="nucleotide sequence ID" value="NZ_JBHRYJ010000002.1"/>
</dbReference>
<evidence type="ECO:0000256" key="2">
    <source>
        <dbReference type="ARBA" id="ARBA00022801"/>
    </source>
</evidence>
<dbReference type="InterPro" id="IPR011042">
    <property type="entry name" value="6-blade_b-propeller_TolB-like"/>
</dbReference>
<evidence type="ECO:0000256" key="3">
    <source>
        <dbReference type="ARBA" id="ARBA00023157"/>
    </source>
</evidence>
<dbReference type="PANTHER" id="PTHR11799">
    <property type="entry name" value="PARAOXONASE"/>
    <property type="match status" value="1"/>
</dbReference>
<evidence type="ECO:0000313" key="6">
    <source>
        <dbReference type="EMBL" id="MFC3676467.1"/>
    </source>
</evidence>
<keyword evidence="5" id="KW-0812">Transmembrane</keyword>
<dbReference type="EMBL" id="JBHRYJ010000002">
    <property type="protein sequence ID" value="MFC3676467.1"/>
    <property type="molecule type" value="Genomic_DNA"/>
</dbReference>
<comment type="similarity">
    <text evidence="1">Belongs to the paraoxonase family.</text>
</comment>
<evidence type="ECO:0000256" key="4">
    <source>
        <dbReference type="ARBA" id="ARBA00023180"/>
    </source>
</evidence>
<gene>
    <name evidence="6" type="ORF">ACFOOQ_12995</name>
</gene>
<evidence type="ECO:0000313" key="7">
    <source>
        <dbReference type="Proteomes" id="UP001595711"/>
    </source>
</evidence>
<dbReference type="Gene3D" id="2.120.10.30">
    <property type="entry name" value="TolB, C-terminal domain"/>
    <property type="match status" value="1"/>
</dbReference>
<keyword evidence="7" id="KW-1185">Reference proteome</keyword>
<evidence type="ECO:0000256" key="1">
    <source>
        <dbReference type="ARBA" id="ARBA00008595"/>
    </source>
</evidence>
<proteinExistence type="inferred from homology"/>
<keyword evidence="3" id="KW-1015">Disulfide bond</keyword>
<protein>
    <submittedName>
        <fullName evidence="6">Uncharacterized protein</fullName>
    </submittedName>
</protein>
<dbReference type="InterPro" id="IPR002640">
    <property type="entry name" value="Arylesterase"/>
</dbReference>
<dbReference type="SUPFAM" id="SSF63829">
    <property type="entry name" value="Calcium-dependent phosphotriesterase"/>
    <property type="match status" value="1"/>
</dbReference>
<feature type="transmembrane region" description="Helical" evidence="5">
    <location>
        <begin position="18"/>
        <end position="36"/>
    </location>
</feature>